<sequence length="205" mass="22459">MSRSRRLVELVRALKEAESGVVTARALAERFDVSERTIYRDMATLIESGVPIEGEAGSGYQLAVGGGPPPLTLSWPEAEAAWLGTTLLTYLAKDDREAAAHRVKARLSKVLGDDRVARLDRILETLETGESPNPTPLLNAWNRARERGETVKVRYGRTRETATEYAGRPGQTLRLGPALVLFLETADGMMALRGDRIVKLVVHAP</sequence>
<evidence type="ECO:0000259" key="1">
    <source>
        <dbReference type="Pfam" id="PF08279"/>
    </source>
</evidence>
<dbReference type="PANTHER" id="PTHR34580">
    <property type="match status" value="1"/>
</dbReference>
<proteinExistence type="predicted"/>
<dbReference type="Proteomes" id="UP001310692">
    <property type="component" value="Unassembled WGS sequence"/>
</dbReference>
<name>A0ABU7LV07_9PROT</name>
<evidence type="ECO:0000313" key="2">
    <source>
        <dbReference type="EMBL" id="MEE2565401.1"/>
    </source>
</evidence>
<protein>
    <submittedName>
        <fullName evidence="2">HTH domain-containing protein</fullName>
    </submittedName>
</protein>
<reference evidence="2 3" key="1">
    <citation type="submission" date="2024-01" db="EMBL/GenBank/DDBJ databases">
        <title>Hyphobacterium bacterium isolated from marine sediment.</title>
        <authorList>
            <person name="Zhao S."/>
        </authorList>
    </citation>
    <scope>NUCLEOTIDE SEQUENCE [LARGE SCALE GENOMIC DNA]</scope>
    <source>
        <strain evidence="2 3">Y60-23</strain>
    </source>
</reference>
<keyword evidence="3" id="KW-1185">Reference proteome</keyword>
<accession>A0ABU7LV07</accession>
<dbReference type="PANTHER" id="PTHR34580:SF3">
    <property type="entry name" value="PROTEIN PAFB"/>
    <property type="match status" value="1"/>
</dbReference>
<dbReference type="SUPFAM" id="SSF46785">
    <property type="entry name" value="Winged helix' DNA-binding domain"/>
    <property type="match status" value="1"/>
</dbReference>
<dbReference type="InterPro" id="IPR051534">
    <property type="entry name" value="CBASS_pafABC_assoc_protein"/>
</dbReference>
<dbReference type="InterPro" id="IPR013196">
    <property type="entry name" value="HTH_11"/>
</dbReference>
<dbReference type="EMBL" id="JAZDRO010000001">
    <property type="protein sequence ID" value="MEE2565401.1"/>
    <property type="molecule type" value="Genomic_DNA"/>
</dbReference>
<dbReference type="Gene3D" id="1.10.10.10">
    <property type="entry name" value="Winged helix-like DNA-binding domain superfamily/Winged helix DNA-binding domain"/>
    <property type="match status" value="1"/>
</dbReference>
<comment type="caution">
    <text evidence="2">The sequence shown here is derived from an EMBL/GenBank/DDBJ whole genome shotgun (WGS) entry which is preliminary data.</text>
</comment>
<gene>
    <name evidence="2" type="ORF">V0U35_01815</name>
</gene>
<feature type="domain" description="Helix-turn-helix type 11" evidence="1">
    <location>
        <begin position="8"/>
        <end position="61"/>
    </location>
</feature>
<dbReference type="InterPro" id="IPR036390">
    <property type="entry name" value="WH_DNA-bd_sf"/>
</dbReference>
<dbReference type="InterPro" id="IPR036388">
    <property type="entry name" value="WH-like_DNA-bd_sf"/>
</dbReference>
<evidence type="ECO:0000313" key="3">
    <source>
        <dbReference type="Proteomes" id="UP001310692"/>
    </source>
</evidence>
<dbReference type="Pfam" id="PF08279">
    <property type="entry name" value="HTH_11"/>
    <property type="match status" value="1"/>
</dbReference>
<dbReference type="RefSeq" id="WP_330194937.1">
    <property type="nucleotide sequence ID" value="NZ_JAZDRO010000001.1"/>
</dbReference>
<organism evidence="2 3">
    <name type="scientific">Hyphobacterium marinum</name>
    <dbReference type="NCBI Taxonomy" id="3116574"/>
    <lineage>
        <taxon>Bacteria</taxon>
        <taxon>Pseudomonadati</taxon>
        <taxon>Pseudomonadota</taxon>
        <taxon>Alphaproteobacteria</taxon>
        <taxon>Maricaulales</taxon>
        <taxon>Maricaulaceae</taxon>
        <taxon>Hyphobacterium</taxon>
    </lineage>
</organism>